<feature type="compositionally biased region" description="Polar residues" evidence="2">
    <location>
        <begin position="28"/>
        <end position="39"/>
    </location>
</feature>
<dbReference type="EMBL" id="AKWN02000172">
    <property type="protein sequence ID" value="EMP08044.1"/>
    <property type="molecule type" value="Genomic_DNA"/>
</dbReference>
<dbReference type="SUPFAM" id="SSF103088">
    <property type="entry name" value="OmpA-like"/>
    <property type="match status" value="1"/>
</dbReference>
<evidence type="ECO:0000259" key="3">
    <source>
        <dbReference type="PROSITE" id="PS51123"/>
    </source>
</evidence>
<dbReference type="GO" id="GO:0016020">
    <property type="term" value="C:membrane"/>
    <property type="evidence" value="ECO:0007669"/>
    <property type="project" value="UniProtKB-UniRule"/>
</dbReference>
<evidence type="ECO:0000256" key="1">
    <source>
        <dbReference type="PROSITE-ProRule" id="PRU00473"/>
    </source>
</evidence>
<dbReference type="Proteomes" id="UP000012117">
    <property type="component" value="Unassembled WGS sequence"/>
</dbReference>
<dbReference type="PROSITE" id="PS51123">
    <property type="entry name" value="OMPA_2"/>
    <property type="match status" value="1"/>
</dbReference>
<dbReference type="Gene3D" id="3.30.1330.60">
    <property type="entry name" value="OmpA-like domain"/>
    <property type="match status" value="1"/>
</dbReference>
<dbReference type="InterPro" id="IPR006665">
    <property type="entry name" value="OmpA-like"/>
</dbReference>
<comment type="caution">
    <text evidence="4">The sequence shown here is derived from an EMBL/GenBank/DDBJ whole genome shotgun (WGS) entry which is preliminary data.</text>
</comment>
<proteinExistence type="predicted"/>
<organism evidence="4 5">
    <name type="scientific">Leptospira interrogans serovar Pyrogenes str. 200701872</name>
    <dbReference type="NCBI Taxonomy" id="1193029"/>
    <lineage>
        <taxon>Bacteria</taxon>
        <taxon>Pseudomonadati</taxon>
        <taxon>Spirochaetota</taxon>
        <taxon>Spirochaetia</taxon>
        <taxon>Leptospirales</taxon>
        <taxon>Leptospiraceae</taxon>
        <taxon>Leptospira</taxon>
    </lineage>
</organism>
<accession>M7AB84</accession>
<dbReference type="AlphaFoldDB" id="M7AB84"/>
<evidence type="ECO:0000313" key="4">
    <source>
        <dbReference type="EMBL" id="EMP08044.1"/>
    </source>
</evidence>
<feature type="domain" description="OmpA-like" evidence="3">
    <location>
        <begin position="1"/>
        <end position="39"/>
    </location>
</feature>
<dbReference type="InterPro" id="IPR036737">
    <property type="entry name" value="OmpA-like_sf"/>
</dbReference>
<feature type="compositionally biased region" description="Basic and acidic residues" evidence="2">
    <location>
        <begin position="1"/>
        <end position="16"/>
    </location>
</feature>
<keyword evidence="1" id="KW-0472">Membrane</keyword>
<name>M7AB84_LEPIR</name>
<reference evidence="4 5" key="1">
    <citation type="submission" date="2013-01" db="EMBL/GenBank/DDBJ databases">
        <authorList>
            <person name="Harkins D.M."/>
            <person name="Durkin A.S."/>
            <person name="Brinkac L.M."/>
            <person name="Haft D.H."/>
            <person name="Selengut J.D."/>
            <person name="Sanka R."/>
            <person name="DePew J."/>
            <person name="Purushe J."/>
            <person name="Picardeau M."/>
            <person name="Werts C."/>
            <person name="Goarant C."/>
            <person name="Vinetz J.M."/>
            <person name="Sutton G.G."/>
            <person name="Nierman W.C."/>
            <person name="Fouts D.E."/>
        </authorList>
    </citation>
    <scope>NUCLEOTIDE SEQUENCE [LARGE SCALE GENOMIC DNA]</scope>
    <source>
        <strain evidence="4 5">200701872</strain>
    </source>
</reference>
<evidence type="ECO:0000313" key="5">
    <source>
        <dbReference type="Proteomes" id="UP000012117"/>
    </source>
</evidence>
<feature type="non-terminal residue" evidence="4">
    <location>
        <position position="39"/>
    </location>
</feature>
<protein>
    <recommendedName>
        <fullName evidence="3">OmpA-like domain-containing protein</fullName>
    </recommendedName>
</protein>
<feature type="region of interest" description="Disordered" evidence="2">
    <location>
        <begin position="1"/>
        <end position="39"/>
    </location>
</feature>
<sequence>MKELRDEQGLEEKEMSYEGYGKSKPIADNSTIQGRTKKS</sequence>
<evidence type="ECO:0000256" key="2">
    <source>
        <dbReference type="SAM" id="MobiDB-lite"/>
    </source>
</evidence>
<gene>
    <name evidence="4" type="ORF">LEP1GSC124_0375</name>
</gene>